<evidence type="ECO:0000313" key="4">
    <source>
        <dbReference type="MGI" id="MGI:1891825"/>
    </source>
</evidence>
<organism evidence="2">
    <name type="scientific">Mus musculus</name>
    <name type="common">Mouse</name>
    <dbReference type="NCBI Taxonomy" id="10090"/>
    <lineage>
        <taxon>Eukaryota</taxon>
        <taxon>Metazoa</taxon>
        <taxon>Chordata</taxon>
        <taxon>Craniata</taxon>
        <taxon>Vertebrata</taxon>
        <taxon>Euteleostomi</taxon>
        <taxon>Mammalia</taxon>
        <taxon>Eutheria</taxon>
        <taxon>Euarchontoglires</taxon>
        <taxon>Glires</taxon>
        <taxon>Rodentia</taxon>
        <taxon>Myomorpha</taxon>
        <taxon>Muroidea</taxon>
        <taxon>Muridae</taxon>
        <taxon>Murinae</taxon>
        <taxon>Mus</taxon>
        <taxon>Mus</taxon>
    </lineage>
</organism>
<name>Q8BSC4_MOUSE</name>
<dbReference type="ExpressionAtlas" id="Q8BSC4">
    <property type="expression patterns" value="baseline and differential"/>
</dbReference>
<dbReference type="EMBL" id="AK034716">
    <property type="protein sequence ID" value="BAC28805.1"/>
    <property type="molecule type" value="mRNA"/>
</dbReference>
<reference evidence="2" key="2">
    <citation type="journal article" date="2000" name="Genome Res.">
        <title>Normalization and subtraction of cap-trapper-selected cDNAs to prepare full-length cDNA libraries for rapid discovery of new genes.</title>
        <authorList>
            <person name="Carninci P."/>
            <person name="Shibata Y."/>
            <person name="Hayatsu N."/>
            <person name="Sugahara Y."/>
            <person name="Shibata K."/>
            <person name="Itoh M."/>
            <person name="Konno H."/>
            <person name="Okazaki Y."/>
            <person name="Muramatsu M."/>
            <person name="Hayashizaki Y."/>
        </authorList>
    </citation>
    <scope>NUCLEOTIDE SEQUENCE</scope>
    <source>
        <strain evidence="2">C57BL/6J</strain>
        <tissue evidence="2">Embryonic body between diaphragm region and neck</tissue>
    </source>
</reference>
<gene>
    <name evidence="3 4" type="primary">Pigb</name>
    <name evidence="4" type="synonym">Ccpg1</name>
</gene>
<dbReference type="VEuPathDB" id="HostDB:ENSMUSG00000079469"/>
<proteinExistence type="evidence at transcript level"/>
<evidence type="ECO:0000256" key="1">
    <source>
        <dbReference type="SAM" id="MobiDB-lite"/>
    </source>
</evidence>
<reference evidence="3" key="11">
    <citation type="submission" date="2025-05" db="UniProtKB">
        <authorList>
            <consortium name="Ensembl"/>
        </authorList>
    </citation>
    <scope>IDENTIFICATION</scope>
    <source>
        <strain evidence="3">C57BL/6J</strain>
    </source>
</reference>
<reference evidence="2" key="1">
    <citation type="journal article" date="1999" name="Methods Enzymol.">
        <title>High-efficiency full-length cDNA cloning.</title>
        <authorList>
            <person name="Carninci P."/>
            <person name="Hayashizaki Y."/>
        </authorList>
    </citation>
    <scope>NUCLEOTIDE SEQUENCE</scope>
    <source>
        <strain evidence="2">C57BL/6J</strain>
        <tissue evidence="2">Embryonic body between diaphragm region and neck</tissue>
    </source>
</reference>
<dbReference type="AlphaFoldDB" id="Q8BSC4"/>
<protein>
    <submittedName>
        <fullName evidence="3">Phosphatidylinositol glycan anchor biosynthesis, class B</fullName>
    </submittedName>
</protein>
<reference evidence="2" key="3">
    <citation type="journal article" date="2000" name="Genome Res.">
        <title>RIKEN integrated sequence analysis (RISA) system--384-format sequencing pipeline with 384 multicapillary sequencer.</title>
        <authorList>
            <person name="Shibata K."/>
            <person name="Itoh M."/>
            <person name="Aizawa K."/>
            <person name="Nagaoka S."/>
            <person name="Sasaki N."/>
            <person name="Carninci P."/>
            <person name="Konno H."/>
            <person name="Akiyama J."/>
            <person name="Nishi K."/>
            <person name="Kitsunai T."/>
            <person name="Tashiro H."/>
            <person name="Itoh M."/>
            <person name="Sumi N."/>
            <person name="Ishii Y."/>
            <person name="Nakamura S."/>
            <person name="Hazama M."/>
            <person name="Nishine T."/>
            <person name="Harada A."/>
            <person name="Yamamoto R."/>
            <person name="Matsumoto H."/>
            <person name="Sakaguchi S."/>
            <person name="Ikegami T."/>
            <person name="Kashiwagi K."/>
            <person name="Fujiwake S."/>
            <person name="Inoue K."/>
            <person name="Togawa Y."/>
            <person name="Izawa M."/>
            <person name="Ohara E."/>
            <person name="Watahiki M."/>
            <person name="Yoneda Y."/>
            <person name="Ishikawa T."/>
            <person name="Ozawa K."/>
            <person name="Tanaka T."/>
            <person name="Matsuura S."/>
            <person name="Kawai J."/>
            <person name="Okazaki Y."/>
            <person name="Muramatsu M."/>
            <person name="Inoue Y."/>
            <person name="Kira A."/>
            <person name="Hayashizaki Y."/>
        </authorList>
    </citation>
    <scope>NUCLEOTIDE SEQUENCE</scope>
    <source>
        <strain evidence="2">C57BL/6J</strain>
        <tissue evidence="2">Embryonic body between diaphragm region and neck</tissue>
    </source>
</reference>
<dbReference type="Ensembl" id="ENSMUST00000093819.2">
    <property type="protein sequence ID" value="ENSMUSP00000091337.2"/>
    <property type="gene ID" value="ENSMUSG00000079469.12"/>
</dbReference>
<keyword evidence="5" id="KW-1185">Reference proteome</keyword>
<dbReference type="GeneTree" id="ENSGT00950000183090"/>
<reference evidence="3 5" key="9">
    <citation type="journal article" date="2009" name="PLoS Biol.">
        <title>Lineage-specific biology revealed by a finished genome assembly of the mouse.</title>
        <authorList>
            <consortium name="Mouse Genome Sequencing Consortium"/>
            <person name="Church D.M."/>
            <person name="Goodstadt L."/>
            <person name="Hillier L.W."/>
            <person name="Zody M.C."/>
            <person name="Goldstein S."/>
            <person name="She X."/>
            <person name="Bult C.J."/>
            <person name="Agarwala R."/>
            <person name="Cherry J.L."/>
            <person name="DiCuccio M."/>
            <person name="Hlavina W."/>
            <person name="Kapustin Y."/>
            <person name="Meric P."/>
            <person name="Maglott D."/>
            <person name="Birtle Z."/>
            <person name="Marques A.C."/>
            <person name="Graves T."/>
            <person name="Zhou S."/>
            <person name="Teague B."/>
            <person name="Potamousis K."/>
            <person name="Churas C."/>
            <person name="Place M."/>
            <person name="Herschleb J."/>
            <person name="Runnheim R."/>
            <person name="Forrest D."/>
            <person name="Amos-Landgraf J."/>
            <person name="Schwartz D.C."/>
            <person name="Cheng Z."/>
            <person name="Lindblad-Toh K."/>
            <person name="Eichler E.E."/>
            <person name="Ponting C.P."/>
        </authorList>
    </citation>
    <scope>NUCLEOTIDE SEQUENCE [LARGE SCALE GENOMIC DNA]</scope>
    <source>
        <strain evidence="3 5">C57BL/6J</strain>
    </source>
</reference>
<feature type="compositionally biased region" description="Polar residues" evidence="1">
    <location>
        <begin position="106"/>
        <end position="120"/>
    </location>
</feature>
<reference evidence="2" key="5">
    <citation type="submission" date="2001-07" db="EMBL/GenBank/DDBJ databases">
        <authorList>
            <person name="Adachi J."/>
            <person name="Aizawa K."/>
            <person name="Akimura T."/>
            <person name="Arakawa T."/>
            <person name="Bono H."/>
            <person name="Carninci P."/>
            <person name="Fukuda S."/>
            <person name="Furuno M."/>
            <person name="Hanagaki T."/>
            <person name="Hara A."/>
            <person name="Hashizume W."/>
            <person name="Hayashida K."/>
            <person name="Hayatsu N."/>
            <person name="Hiramoto K."/>
            <person name="Hiraoka T."/>
            <person name="Hirozane T."/>
            <person name="Hori F."/>
            <person name="Imotani K."/>
            <person name="Ishii Y."/>
            <person name="Itoh M."/>
            <person name="Kagawa I."/>
            <person name="Kasukawa T."/>
            <person name="Katoh H."/>
            <person name="Kawai J."/>
            <person name="Kojima Y."/>
            <person name="Kondo S."/>
            <person name="Konno H."/>
            <person name="Kouda M."/>
            <person name="Koya S."/>
            <person name="Kurihara C."/>
            <person name="Matsuyama T."/>
            <person name="Miyazaki A."/>
            <person name="Murata M."/>
            <person name="Nakamura M."/>
            <person name="Nishi K."/>
            <person name="Nomura K."/>
            <person name="Numazaki R."/>
            <person name="Ohno M."/>
            <person name="Ohsato N."/>
            <person name="Okazaki Y."/>
            <person name="Saito R."/>
            <person name="Saitoh H."/>
            <person name="Sakai C."/>
            <person name="Sakai K."/>
            <person name="Sakazume N."/>
            <person name="Sano H."/>
            <person name="Sasaki D."/>
            <person name="Shibata K."/>
            <person name="Shinagawa A."/>
            <person name="Shiraki T."/>
            <person name="Sogabe Y."/>
            <person name="Tagami M."/>
            <person name="Tagawa A."/>
            <person name="Takahashi F."/>
            <person name="Takaku-Akahira S."/>
            <person name="Takeda Y."/>
            <person name="Tanaka T."/>
            <person name="Tomaru A."/>
            <person name="Toya T."/>
            <person name="Yasunishi A."/>
            <person name="Muramatsu M."/>
            <person name="Hayashizaki Y."/>
        </authorList>
    </citation>
    <scope>NUCLEOTIDE SEQUENCE</scope>
    <source>
        <strain evidence="2">C57BL/6J</strain>
        <tissue evidence="2">Embryonic body between diaphragm region and neck</tissue>
    </source>
</reference>
<dbReference type="Antibodypedia" id="25067">
    <property type="antibodies" value="94 antibodies from 19 providers"/>
</dbReference>
<reference evidence="2" key="7">
    <citation type="journal article" date="2005" name="Science">
        <title>The Transcriptional Landscape of the Mammalian Genome.</title>
        <authorList>
            <consortium name="The FANTOM Consortium"/>
            <consortium name="Riken Genome Exploration Research Group and Genome Science Group (Genome Network Project Core Group)"/>
        </authorList>
    </citation>
    <scope>NUCLEOTIDE SEQUENCE</scope>
    <source>
        <strain evidence="2">C57BL/6J</strain>
        <tissue evidence="2">Embryonic body between diaphragm region and neck</tissue>
    </source>
</reference>
<sequence>MLEFSFLKVKRTMFFPTYLPEHCKKIKQKITSYSNSRKKGYYFNTEGKRADINTPALAGRGGLTGDEEQECNHKIMRRFRYHSRKHKNNQPRLHRLYPSMREETQLAEQSPTFPRSRQVQ</sequence>
<evidence type="ECO:0000313" key="5">
    <source>
        <dbReference type="Proteomes" id="UP000000589"/>
    </source>
</evidence>
<evidence type="ECO:0000313" key="2">
    <source>
        <dbReference type="EMBL" id="BAC28805.1"/>
    </source>
</evidence>
<feature type="region of interest" description="Disordered" evidence="1">
    <location>
        <begin position="83"/>
        <end position="120"/>
    </location>
</feature>
<dbReference type="HOGENOM" id="CLU_2048958_0_0_1"/>
<accession>Q8BSC4</accession>
<dbReference type="Proteomes" id="UP000000589">
    <property type="component" value="Chromosome 9"/>
</dbReference>
<dbReference type="MGI" id="MGI:1891825">
    <property type="gene designation" value="Pigb"/>
</dbReference>
<reference evidence="2" key="6">
    <citation type="journal article" date="2002" name="Nature">
        <title>Analysis of the mouse transcriptome based on functional annotation of 60,770 full-length cDNAs.</title>
        <authorList>
            <consortium name="The FANTOM Consortium and the RIKEN Genome Exploration Research Group Phase I and II Team"/>
        </authorList>
    </citation>
    <scope>NUCLEOTIDE SEQUENCE</scope>
    <source>
        <strain evidence="2">C57BL/6J</strain>
        <tissue evidence="2">Embryonic body between diaphragm region and neck</tissue>
    </source>
</reference>
<dbReference type="Bgee" id="ENSMUSG00000079469">
    <property type="expression patterns" value="Expressed in ascending aorta and 173 other cell types or tissues"/>
</dbReference>
<reference evidence="3" key="10">
    <citation type="journal article" date="2011" name="PLoS Biol.">
        <title>Modernizing reference genome assemblies.</title>
        <authorList>
            <person name="Church D.M."/>
            <person name="Schneider V.A."/>
            <person name="Graves T."/>
            <person name="Auger K."/>
            <person name="Cunningham F."/>
            <person name="Bouk N."/>
            <person name="Chen H.C."/>
            <person name="Agarwala R."/>
            <person name="McLaren W.M."/>
            <person name="Ritchie G.R."/>
            <person name="Albracht D."/>
            <person name="Kremitzki M."/>
            <person name="Rock S."/>
            <person name="Kotkiewicz H."/>
            <person name="Kremitzki C."/>
            <person name="Wollam A."/>
            <person name="Trani L."/>
            <person name="Fulton L."/>
            <person name="Fulton R."/>
            <person name="Matthews L."/>
            <person name="Whitehead S."/>
            <person name="Chow W."/>
            <person name="Torrance J."/>
            <person name="Dunn M."/>
            <person name="Harden G."/>
            <person name="Threadgold G."/>
            <person name="Wood J."/>
            <person name="Collins J."/>
            <person name="Heath P."/>
            <person name="Griffiths G."/>
            <person name="Pelan S."/>
            <person name="Grafham D."/>
            <person name="Eichler E.E."/>
            <person name="Weinstock G."/>
            <person name="Mardis E.R."/>
            <person name="Wilson R.K."/>
            <person name="Howe K."/>
            <person name="Flicek P."/>
            <person name="Hubbard T."/>
        </authorList>
    </citation>
    <scope>NUCLEOTIDE SEQUENCE [LARGE SCALE GENOMIC DNA]</scope>
    <source>
        <strain evidence="3">C57BL/6J</strain>
    </source>
</reference>
<reference evidence="2" key="4">
    <citation type="journal article" date="2001" name="Nature">
        <title>Functional annotation of a full-length mouse cDNA collection.</title>
        <authorList>
            <consortium name="The RIKEN Genome Exploration Research Group Phase II Team and the FANTOM Consortium"/>
        </authorList>
    </citation>
    <scope>NUCLEOTIDE SEQUENCE</scope>
    <source>
        <strain evidence="2">C57BL/6J</strain>
        <tissue evidence="2">Embryonic body between diaphragm region and neck</tissue>
    </source>
</reference>
<reference evidence="2" key="8">
    <citation type="journal article" date="2005" name="Science">
        <title>Antisense Transcription in the Mammalian Transcriptome.</title>
        <authorList>
            <consortium name="RIKEN Genome Exploration Research Group and Genome Science Group (Genome Network Project Core Group) and the FANTOM Consortium"/>
        </authorList>
    </citation>
    <scope>NUCLEOTIDE SEQUENCE</scope>
    <source>
        <strain evidence="2">C57BL/6J</strain>
        <tissue evidence="2">Embryonic body between diaphragm region and neck</tissue>
    </source>
</reference>
<dbReference type="AGR" id="MGI:1891825"/>
<evidence type="ECO:0000313" key="3">
    <source>
        <dbReference type="Ensembl" id="ENSMUSP00000091337.2"/>
    </source>
</evidence>
<feature type="compositionally biased region" description="Basic residues" evidence="1">
    <location>
        <begin position="83"/>
        <end position="95"/>
    </location>
</feature>